<dbReference type="Proteomes" id="UP001152484">
    <property type="component" value="Unassembled WGS sequence"/>
</dbReference>
<dbReference type="Pfam" id="PF01553">
    <property type="entry name" value="Acyltransferase"/>
    <property type="match status" value="1"/>
</dbReference>
<reference evidence="15" key="1">
    <citation type="submission" date="2022-07" db="EMBL/GenBank/DDBJ databases">
        <authorList>
            <person name="Macas J."/>
            <person name="Novak P."/>
            <person name="Neumann P."/>
        </authorList>
    </citation>
    <scope>NUCLEOTIDE SEQUENCE</scope>
</reference>
<dbReference type="AlphaFoldDB" id="A0A9P0YGZ1"/>
<dbReference type="InterPro" id="IPR002123">
    <property type="entry name" value="Plipid/glycerol_acylTrfase"/>
</dbReference>
<evidence type="ECO:0000256" key="11">
    <source>
        <dbReference type="ARBA" id="ARBA00023264"/>
    </source>
</evidence>
<evidence type="ECO:0000313" key="15">
    <source>
        <dbReference type="EMBL" id="CAH9054435.1"/>
    </source>
</evidence>
<keyword evidence="5" id="KW-0808">Transferase</keyword>
<evidence type="ECO:0000256" key="9">
    <source>
        <dbReference type="ARBA" id="ARBA00023136"/>
    </source>
</evidence>
<dbReference type="InterPro" id="IPR045252">
    <property type="entry name" value="LPCAT1-like"/>
</dbReference>
<accession>A0A9P0YGZ1</accession>
<sequence>MNGTLVNAPTGGTKMGSEPKPTGRVDESDHLHDHQNQEKYAPYVRSDSYGIQGRGEIPWTEKILLAVALVTLLPLRVAAATTLLLLCYFTCRICTAFSAPNEQGNYAHLGGWRRKVIMTSGMFNARGILFAFGFYRIHHTRRRDQSYDDKGRTEEAGRAGVIVSNHVSYTDILYHMSSSFASFVAKKSVANLPLVGLISKCLGCIYVERESKSPDLKGVSGAVNQRIQEAYQNKFFPMVILFPEGTTTNGDFLLPFKTGAFVSNAPVHPVIIRYPYRRLSPAWESISGARHLILLLCQFVNCMEVTWLPIYYPSQQEKEDPKLYADNVRRFMAHEGSLILSDSGLAEKREYLTALNDYRSICTVNNHQKED</sequence>
<name>A0A9P0YGZ1_CUSEU</name>
<proteinExistence type="inferred from homology"/>
<feature type="region of interest" description="Disordered" evidence="13">
    <location>
        <begin position="1"/>
        <end position="37"/>
    </location>
</feature>
<dbReference type="GO" id="GO:0008374">
    <property type="term" value="F:O-acyltransferase activity"/>
    <property type="evidence" value="ECO:0007669"/>
    <property type="project" value="InterPro"/>
</dbReference>
<keyword evidence="16" id="KW-1185">Reference proteome</keyword>
<dbReference type="EMBL" id="CAMAPE010000002">
    <property type="protein sequence ID" value="CAH9054435.1"/>
    <property type="molecule type" value="Genomic_DNA"/>
</dbReference>
<evidence type="ECO:0000256" key="7">
    <source>
        <dbReference type="ARBA" id="ARBA00022989"/>
    </source>
</evidence>
<evidence type="ECO:0000256" key="13">
    <source>
        <dbReference type="SAM" id="MobiDB-lite"/>
    </source>
</evidence>
<evidence type="ECO:0000259" key="14">
    <source>
        <dbReference type="SMART" id="SM00563"/>
    </source>
</evidence>
<dbReference type="PANTHER" id="PTHR23063:SF54">
    <property type="entry name" value="LYSOPHOSPHOLIPID ACYLTRANSFERASE LPEAT1"/>
    <property type="match status" value="1"/>
</dbReference>
<evidence type="ECO:0000256" key="1">
    <source>
        <dbReference type="ARBA" id="ARBA00004370"/>
    </source>
</evidence>
<evidence type="ECO:0000256" key="10">
    <source>
        <dbReference type="ARBA" id="ARBA00023209"/>
    </source>
</evidence>
<evidence type="ECO:0000256" key="2">
    <source>
        <dbReference type="ARBA" id="ARBA00005189"/>
    </source>
</evidence>
<evidence type="ECO:0000256" key="12">
    <source>
        <dbReference type="ARBA" id="ARBA00023315"/>
    </source>
</evidence>
<keyword evidence="7" id="KW-1133">Transmembrane helix</keyword>
<gene>
    <name evidence="15" type="ORF">CEURO_LOCUS651</name>
</gene>
<keyword evidence="8" id="KW-0443">Lipid metabolism</keyword>
<dbReference type="SMART" id="SM00563">
    <property type="entry name" value="PlsC"/>
    <property type="match status" value="1"/>
</dbReference>
<dbReference type="GO" id="GO:0016020">
    <property type="term" value="C:membrane"/>
    <property type="evidence" value="ECO:0007669"/>
    <property type="project" value="UniProtKB-SubCell"/>
</dbReference>
<dbReference type="CDD" id="cd07991">
    <property type="entry name" value="LPLAT_LPCAT1-like"/>
    <property type="match status" value="1"/>
</dbReference>
<keyword evidence="9" id="KW-0472">Membrane</keyword>
<dbReference type="SUPFAM" id="SSF69593">
    <property type="entry name" value="Glycerol-3-phosphate (1)-acyltransferase"/>
    <property type="match status" value="1"/>
</dbReference>
<comment type="pathway">
    <text evidence="2">Lipid metabolism.</text>
</comment>
<keyword evidence="11" id="KW-1208">Phospholipid metabolism</keyword>
<comment type="caution">
    <text evidence="15">The sequence shown here is derived from an EMBL/GenBank/DDBJ whole genome shotgun (WGS) entry which is preliminary data.</text>
</comment>
<dbReference type="GO" id="GO:0005783">
    <property type="term" value="C:endoplasmic reticulum"/>
    <property type="evidence" value="ECO:0007669"/>
    <property type="project" value="TreeGrafter"/>
</dbReference>
<keyword evidence="4" id="KW-0444">Lipid biosynthesis</keyword>
<evidence type="ECO:0000313" key="16">
    <source>
        <dbReference type="Proteomes" id="UP001152484"/>
    </source>
</evidence>
<evidence type="ECO:0000256" key="4">
    <source>
        <dbReference type="ARBA" id="ARBA00022516"/>
    </source>
</evidence>
<comment type="similarity">
    <text evidence="3">Belongs to the 1-acyl-sn-glycerol-3-phosphate acyltransferase family.</text>
</comment>
<keyword evidence="10" id="KW-0594">Phospholipid biosynthesis</keyword>
<evidence type="ECO:0000256" key="6">
    <source>
        <dbReference type="ARBA" id="ARBA00022692"/>
    </source>
</evidence>
<organism evidence="15 16">
    <name type="scientific">Cuscuta europaea</name>
    <name type="common">European dodder</name>
    <dbReference type="NCBI Taxonomy" id="41803"/>
    <lineage>
        <taxon>Eukaryota</taxon>
        <taxon>Viridiplantae</taxon>
        <taxon>Streptophyta</taxon>
        <taxon>Embryophyta</taxon>
        <taxon>Tracheophyta</taxon>
        <taxon>Spermatophyta</taxon>
        <taxon>Magnoliopsida</taxon>
        <taxon>eudicotyledons</taxon>
        <taxon>Gunneridae</taxon>
        <taxon>Pentapetalae</taxon>
        <taxon>asterids</taxon>
        <taxon>lamiids</taxon>
        <taxon>Solanales</taxon>
        <taxon>Convolvulaceae</taxon>
        <taxon>Cuscuteae</taxon>
        <taxon>Cuscuta</taxon>
        <taxon>Cuscuta subgen. Cuscuta</taxon>
    </lineage>
</organism>
<feature type="domain" description="Phospholipid/glycerol acyltransferase" evidence="14">
    <location>
        <begin position="160"/>
        <end position="275"/>
    </location>
</feature>
<dbReference type="OrthoDB" id="272512at2759"/>
<comment type="subcellular location">
    <subcellularLocation>
        <location evidence="1">Membrane</location>
    </subcellularLocation>
</comment>
<dbReference type="GO" id="GO:0071618">
    <property type="term" value="F:lysophosphatidylethanolamine acyltransferase activity"/>
    <property type="evidence" value="ECO:0007669"/>
    <property type="project" value="TreeGrafter"/>
</dbReference>
<keyword evidence="6" id="KW-0812">Transmembrane</keyword>
<evidence type="ECO:0000256" key="3">
    <source>
        <dbReference type="ARBA" id="ARBA00008655"/>
    </source>
</evidence>
<keyword evidence="12" id="KW-0012">Acyltransferase</keyword>
<feature type="compositionally biased region" description="Basic and acidic residues" evidence="13">
    <location>
        <begin position="21"/>
        <end position="37"/>
    </location>
</feature>
<dbReference type="PANTHER" id="PTHR23063">
    <property type="entry name" value="PHOSPHOLIPID ACYLTRANSFERASE"/>
    <property type="match status" value="1"/>
</dbReference>
<evidence type="ECO:0000256" key="5">
    <source>
        <dbReference type="ARBA" id="ARBA00022679"/>
    </source>
</evidence>
<dbReference type="GO" id="GO:0008654">
    <property type="term" value="P:phospholipid biosynthetic process"/>
    <property type="evidence" value="ECO:0007669"/>
    <property type="project" value="UniProtKB-KW"/>
</dbReference>
<evidence type="ECO:0000256" key="8">
    <source>
        <dbReference type="ARBA" id="ARBA00023098"/>
    </source>
</evidence>
<protein>
    <recommendedName>
        <fullName evidence="14">Phospholipid/glycerol acyltransferase domain-containing protein</fullName>
    </recommendedName>
</protein>